<gene>
    <name evidence="3" type="primary">LOC111084962</name>
</gene>
<organism evidence="2 3">
    <name type="scientific">Limulus polyphemus</name>
    <name type="common">Atlantic horseshoe crab</name>
    <dbReference type="NCBI Taxonomy" id="6850"/>
    <lineage>
        <taxon>Eukaryota</taxon>
        <taxon>Metazoa</taxon>
        <taxon>Ecdysozoa</taxon>
        <taxon>Arthropoda</taxon>
        <taxon>Chelicerata</taxon>
        <taxon>Merostomata</taxon>
        <taxon>Xiphosura</taxon>
        <taxon>Limulidae</taxon>
        <taxon>Limulus</taxon>
    </lineage>
</organism>
<feature type="compositionally biased region" description="Polar residues" evidence="1">
    <location>
        <begin position="17"/>
        <end position="32"/>
    </location>
</feature>
<name>A0ABM1S182_LIMPO</name>
<keyword evidence="2" id="KW-1185">Reference proteome</keyword>
<evidence type="ECO:0000313" key="3">
    <source>
        <dbReference type="RefSeq" id="XP_022237387.1"/>
    </source>
</evidence>
<feature type="region of interest" description="Disordered" evidence="1">
    <location>
        <begin position="1"/>
        <end position="40"/>
    </location>
</feature>
<feature type="region of interest" description="Disordered" evidence="1">
    <location>
        <begin position="512"/>
        <end position="543"/>
    </location>
</feature>
<evidence type="ECO:0000256" key="1">
    <source>
        <dbReference type="SAM" id="MobiDB-lite"/>
    </source>
</evidence>
<dbReference type="RefSeq" id="XP_022237387.1">
    <property type="nucleotide sequence ID" value="XM_022381679.1"/>
</dbReference>
<feature type="compositionally biased region" description="Acidic residues" evidence="1">
    <location>
        <begin position="227"/>
        <end position="239"/>
    </location>
</feature>
<feature type="compositionally biased region" description="Basic and acidic residues" evidence="1">
    <location>
        <begin position="206"/>
        <end position="226"/>
    </location>
</feature>
<sequence>MPSDRDSSSAARGSGRTNPNFTTTVITRNVGHSPSRELYPGSVATTKHEERTTCRRVVNHKTKQVETRVQRQLVYEDGKIIADSGPQITTKTTEDSRTEEFENTDNKNLGNDPVYKFTPGTSRVISEKTETRQVLKENKEESMQLRNETFHELTGPEFHQKALMSPDNALFIITDDIENNQSYPGKVVHYSCHSQKITDKEEVKEVSELKDGELKTETTRTHHHEEQEDDEVPEDEVDESALPEISKETIKNIEYYKDDGEFESLKEKLRRERDNNIIRENLKGRNKPITKKTPNFDEEEVIKNSETNRWLENHFGSDSGSDVAEPIRTKAGGNVINIQMTASPRSASREKLDPDHEVKYKEEYTFSNRQVQDHNVPSISKLFQDNRPLNKNLSRVKDWHTSLRRLPESHSSHSSVLPRSSSPLIVRESAESPTIPETFLKTATTHRQMLASSKIPAKKYFLGDNGTYEQHYTKYEPQILKKQSLGWKSTPSITDDYVHGLEDKVKHVVYKQKNVRYEQRSPERSVQRSHPPTEVPKNSQGVQ</sequence>
<dbReference type="GeneID" id="111084962"/>
<proteinExistence type="predicted"/>
<feature type="region of interest" description="Disordered" evidence="1">
    <location>
        <begin position="89"/>
        <end position="111"/>
    </location>
</feature>
<evidence type="ECO:0000313" key="2">
    <source>
        <dbReference type="Proteomes" id="UP000694941"/>
    </source>
</evidence>
<reference evidence="3" key="1">
    <citation type="submission" date="2025-08" db="UniProtKB">
        <authorList>
            <consortium name="RefSeq"/>
        </authorList>
    </citation>
    <scope>IDENTIFICATION</scope>
    <source>
        <tissue evidence="3">Muscle</tissue>
    </source>
</reference>
<dbReference type="Proteomes" id="UP000694941">
    <property type="component" value="Unplaced"/>
</dbReference>
<feature type="region of interest" description="Disordered" evidence="1">
    <location>
        <begin position="206"/>
        <end position="239"/>
    </location>
</feature>
<accession>A0ABM1S182</accession>
<feature type="compositionally biased region" description="Basic and acidic residues" evidence="1">
    <location>
        <begin position="515"/>
        <end position="526"/>
    </location>
</feature>
<protein>
    <submittedName>
        <fullName evidence="3">Uncharacterized protein LOC111084962</fullName>
    </submittedName>
</protein>